<feature type="domain" description="ABC transporter" evidence="6">
    <location>
        <begin position="4"/>
        <end position="233"/>
    </location>
</feature>
<sequence>MTVVECLDLGRSFGDLAAVEAVSFTMEEGDFFALLGPNGAGKSTLLAMLTTLVAPSRGTARVAGADIRTDPARVRQAIGAVFQEPALDERLTARENLAIHAALHGMPRRTARQSIAEALSWAQLDLAAERPLRSFSGGMKRRLELARALMHRPRLIVLDEPTLGLDPQGRRDLWDRIARLRAGGMSVLMTTHATHEAEACTRVGIIDRGRLVALGTPADLSRRAFGGPGMPLEEVFVQIAGRALRDTEASPRDRIVAFHKRGGEHTR</sequence>
<gene>
    <name evidence="8" type="ORF">EYF88_16395</name>
    <name evidence="7" type="ORF">SAMN06265378_11827</name>
</gene>
<evidence type="ECO:0000259" key="6">
    <source>
        <dbReference type="PROSITE" id="PS50893"/>
    </source>
</evidence>
<dbReference type="InterPro" id="IPR050763">
    <property type="entry name" value="ABC_transporter_ATP-binding"/>
</dbReference>
<dbReference type="Gene3D" id="3.40.50.300">
    <property type="entry name" value="P-loop containing nucleotide triphosphate hydrolases"/>
    <property type="match status" value="1"/>
</dbReference>
<dbReference type="Proteomes" id="UP000292859">
    <property type="component" value="Unassembled WGS sequence"/>
</dbReference>
<evidence type="ECO:0000256" key="4">
    <source>
        <dbReference type="ARBA" id="ARBA00022741"/>
    </source>
</evidence>
<dbReference type="GO" id="GO:0005524">
    <property type="term" value="F:ATP binding"/>
    <property type="evidence" value="ECO:0007669"/>
    <property type="project" value="UniProtKB-KW"/>
</dbReference>
<dbReference type="PANTHER" id="PTHR42711">
    <property type="entry name" value="ABC TRANSPORTER ATP-BINDING PROTEIN"/>
    <property type="match status" value="1"/>
</dbReference>
<reference evidence="9" key="1">
    <citation type="submission" date="2017-06" db="EMBL/GenBank/DDBJ databases">
        <authorList>
            <person name="Varghese N."/>
            <person name="Submissions S."/>
        </authorList>
    </citation>
    <scope>NUCLEOTIDE SEQUENCE [LARGE SCALE GENOMIC DNA]</scope>
    <source>
        <strain evidence="9">DSM 26170</strain>
    </source>
</reference>
<evidence type="ECO:0000313" key="10">
    <source>
        <dbReference type="Proteomes" id="UP000292859"/>
    </source>
</evidence>
<reference evidence="8 10" key="3">
    <citation type="submission" date="2019-02" db="EMBL/GenBank/DDBJ databases">
        <authorList>
            <person name="Zhang G."/>
        </authorList>
    </citation>
    <scope>NUCLEOTIDE SEQUENCE [LARGE SCALE GENOMIC DNA]</scope>
    <source>
        <strain evidence="8 10">CMB17</strain>
    </source>
</reference>
<keyword evidence="3" id="KW-0536">Nodulation</keyword>
<dbReference type="InterPro" id="IPR003593">
    <property type="entry name" value="AAA+_ATPase"/>
</dbReference>
<dbReference type="PROSITE" id="PS50893">
    <property type="entry name" value="ABC_TRANSPORTER_2"/>
    <property type="match status" value="1"/>
</dbReference>
<evidence type="ECO:0000256" key="3">
    <source>
        <dbReference type="ARBA" id="ARBA00022458"/>
    </source>
</evidence>
<dbReference type="Pfam" id="PF00005">
    <property type="entry name" value="ABC_tran"/>
    <property type="match status" value="1"/>
</dbReference>
<comment type="similarity">
    <text evidence="1">Belongs to the ABC transporter superfamily.</text>
</comment>
<reference evidence="7" key="2">
    <citation type="submission" date="2017-06" db="EMBL/GenBank/DDBJ databases">
        <authorList>
            <person name="Kim H.J."/>
            <person name="Triplett B.A."/>
        </authorList>
    </citation>
    <scope>NUCLEOTIDE SEQUENCE [LARGE SCALE GENOMIC DNA]</scope>
    <source>
        <strain evidence="7">DSM 26170</strain>
    </source>
</reference>
<dbReference type="AlphaFoldDB" id="A0A238YFL3"/>
<evidence type="ECO:0000313" key="7">
    <source>
        <dbReference type="EMBL" id="SNR70056.1"/>
    </source>
</evidence>
<dbReference type="SMART" id="SM00382">
    <property type="entry name" value="AAA"/>
    <property type="match status" value="1"/>
</dbReference>
<organism evidence="7 9">
    <name type="scientific">Paracoccus sediminis</name>
    <dbReference type="NCBI Taxonomy" id="1214787"/>
    <lineage>
        <taxon>Bacteria</taxon>
        <taxon>Pseudomonadati</taxon>
        <taxon>Pseudomonadota</taxon>
        <taxon>Alphaproteobacteria</taxon>
        <taxon>Rhodobacterales</taxon>
        <taxon>Paracoccaceae</taxon>
        <taxon>Paracoccus</taxon>
    </lineage>
</organism>
<dbReference type="PROSITE" id="PS00211">
    <property type="entry name" value="ABC_TRANSPORTER_1"/>
    <property type="match status" value="1"/>
</dbReference>
<evidence type="ECO:0000313" key="8">
    <source>
        <dbReference type="EMBL" id="TBN46640.1"/>
    </source>
</evidence>
<keyword evidence="5 7" id="KW-0067">ATP-binding</keyword>
<dbReference type="PANTHER" id="PTHR42711:SF5">
    <property type="entry name" value="ABC TRANSPORTER ATP-BINDING PROTEIN NATA"/>
    <property type="match status" value="1"/>
</dbReference>
<keyword evidence="10" id="KW-1185">Reference proteome</keyword>
<dbReference type="InterPro" id="IPR003439">
    <property type="entry name" value="ABC_transporter-like_ATP-bd"/>
</dbReference>
<evidence type="ECO:0000256" key="1">
    <source>
        <dbReference type="ARBA" id="ARBA00005417"/>
    </source>
</evidence>
<dbReference type="RefSeq" id="WP_089389293.1">
    <property type="nucleotide sequence ID" value="NZ_FZNM01000018.1"/>
</dbReference>
<dbReference type="InterPro" id="IPR017871">
    <property type="entry name" value="ABC_transporter-like_CS"/>
</dbReference>
<dbReference type="Proteomes" id="UP000198409">
    <property type="component" value="Unassembled WGS sequence"/>
</dbReference>
<dbReference type="GO" id="GO:0016887">
    <property type="term" value="F:ATP hydrolysis activity"/>
    <property type="evidence" value="ECO:0007669"/>
    <property type="project" value="InterPro"/>
</dbReference>
<dbReference type="EMBL" id="FZNM01000018">
    <property type="protein sequence ID" value="SNR70056.1"/>
    <property type="molecule type" value="Genomic_DNA"/>
</dbReference>
<evidence type="ECO:0000313" key="9">
    <source>
        <dbReference type="Proteomes" id="UP000198409"/>
    </source>
</evidence>
<keyword evidence="4" id="KW-0547">Nucleotide-binding</keyword>
<dbReference type="EMBL" id="SIRL01000017">
    <property type="protein sequence ID" value="TBN46640.1"/>
    <property type="molecule type" value="Genomic_DNA"/>
</dbReference>
<dbReference type="OrthoDB" id="9778547at2"/>
<protein>
    <submittedName>
        <fullName evidence="8">ABC transporter ATP-binding protein</fullName>
    </submittedName>
    <submittedName>
        <fullName evidence="7">ABC-2 type transport system ATP-binding protein</fullName>
    </submittedName>
</protein>
<evidence type="ECO:0000256" key="2">
    <source>
        <dbReference type="ARBA" id="ARBA00022448"/>
    </source>
</evidence>
<dbReference type="InterPro" id="IPR027417">
    <property type="entry name" value="P-loop_NTPase"/>
</dbReference>
<dbReference type="SUPFAM" id="SSF52540">
    <property type="entry name" value="P-loop containing nucleoside triphosphate hydrolases"/>
    <property type="match status" value="1"/>
</dbReference>
<evidence type="ECO:0000256" key="5">
    <source>
        <dbReference type="ARBA" id="ARBA00022840"/>
    </source>
</evidence>
<keyword evidence="2" id="KW-0813">Transport</keyword>
<name>A0A238YFL3_9RHOB</name>
<accession>A0A238YFL3</accession>
<proteinExistence type="inferred from homology"/>